<proteinExistence type="predicted"/>
<comment type="caution">
    <text evidence="1">The sequence shown here is derived from an EMBL/GenBank/DDBJ whole genome shotgun (WGS) entry which is preliminary data.</text>
</comment>
<keyword evidence="2" id="KW-1185">Reference proteome</keyword>
<dbReference type="InterPro" id="IPR004927">
    <property type="entry name" value="MerB"/>
</dbReference>
<gene>
    <name evidence="1" type="primary">merB</name>
    <name evidence="1" type="ORF">ACFSYJ_28615</name>
</gene>
<dbReference type="GO" id="GO:0018836">
    <property type="term" value="F:alkylmercury lyase activity"/>
    <property type="evidence" value="ECO:0007669"/>
    <property type="project" value="UniProtKB-EC"/>
</dbReference>
<accession>A0ABW5GP48</accession>
<organism evidence="1 2">
    <name type="scientific">Amycolatopsis samaneae</name>
    <dbReference type="NCBI Taxonomy" id="664691"/>
    <lineage>
        <taxon>Bacteria</taxon>
        <taxon>Bacillati</taxon>
        <taxon>Actinomycetota</taxon>
        <taxon>Actinomycetes</taxon>
        <taxon>Pseudonocardiales</taxon>
        <taxon>Pseudonocardiaceae</taxon>
        <taxon>Amycolatopsis</taxon>
    </lineage>
</organism>
<protein>
    <submittedName>
        <fullName evidence="1">Organomercurial lyase</fullName>
        <ecNumber evidence="1">4.99.1.2</ecNumber>
    </submittedName>
</protein>
<dbReference type="Gene3D" id="3.30.450.410">
    <property type="match status" value="1"/>
</dbReference>
<dbReference type="Pfam" id="PF03243">
    <property type="entry name" value="MerB"/>
    <property type="match status" value="1"/>
</dbReference>
<dbReference type="InterPro" id="IPR053717">
    <property type="entry name" value="MerB_lyase_sf"/>
</dbReference>
<evidence type="ECO:0000313" key="2">
    <source>
        <dbReference type="Proteomes" id="UP001597419"/>
    </source>
</evidence>
<dbReference type="EMBL" id="JBHUKU010000017">
    <property type="protein sequence ID" value="MFD2462605.1"/>
    <property type="molecule type" value="Genomic_DNA"/>
</dbReference>
<reference evidence="2" key="1">
    <citation type="journal article" date="2019" name="Int. J. Syst. Evol. Microbiol.">
        <title>The Global Catalogue of Microorganisms (GCM) 10K type strain sequencing project: providing services to taxonomists for standard genome sequencing and annotation.</title>
        <authorList>
            <consortium name="The Broad Institute Genomics Platform"/>
            <consortium name="The Broad Institute Genome Sequencing Center for Infectious Disease"/>
            <person name="Wu L."/>
            <person name="Ma J."/>
        </authorList>
    </citation>
    <scope>NUCLEOTIDE SEQUENCE [LARGE SCALE GENOMIC DNA]</scope>
    <source>
        <strain evidence="2">CGMCC 4.7643</strain>
    </source>
</reference>
<dbReference type="EC" id="4.99.1.2" evidence="1"/>
<dbReference type="RefSeq" id="WP_345403708.1">
    <property type="nucleotide sequence ID" value="NZ_BAABHG010000015.1"/>
</dbReference>
<sequence>MSSTDDESWDEHVRVAVYRAFAAYGRQPTAPELADAAGGSLAVAKQALHRLADARHLVLDECEHVVLAHPFAAAPLGFSVMGGHTLWWGGCAWDSFAIPHLVPGEPEVLIATRCPACGTPHALVVGREAPPPGDQVAHFLVPVARMWDDVLRTCGHQRLFCAESCVDGWLAETGNAKGYVMDLATLWRLAKGWYAGRLEYGYRRREPAKAAEYFAGAGLRGAFWER</sequence>
<evidence type="ECO:0000313" key="1">
    <source>
        <dbReference type="EMBL" id="MFD2462605.1"/>
    </source>
</evidence>
<dbReference type="Proteomes" id="UP001597419">
    <property type="component" value="Unassembled WGS sequence"/>
</dbReference>
<dbReference type="SUPFAM" id="SSF160387">
    <property type="entry name" value="NosL/MerB-like"/>
    <property type="match status" value="1"/>
</dbReference>
<name>A0ABW5GP48_9PSEU</name>
<keyword evidence="1" id="KW-0456">Lyase</keyword>